<protein>
    <submittedName>
        <fullName evidence="1">Uncharacterized protein</fullName>
    </submittedName>
</protein>
<dbReference type="Proteomes" id="UP000007819">
    <property type="component" value="Chromosome A2"/>
</dbReference>
<organism evidence="1 2">
    <name type="scientific">Acyrthosiphon pisum</name>
    <name type="common">Pea aphid</name>
    <dbReference type="NCBI Taxonomy" id="7029"/>
    <lineage>
        <taxon>Eukaryota</taxon>
        <taxon>Metazoa</taxon>
        <taxon>Ecdysozoa</taxon>
        <taxon>Arthropoda</taxon>
        <taxon>Hexapoda</taxon>
        <taxon>Insecta</taxon>
        <taxon>Pterygota</taxon>
        <taxon>Neoptera</taxon>
        <taxon>Paraneoptera</taxon>
        <taxon>Hemiptera</taxon>
        <taxon>Sternorrhyncha</taxon>
        <taxon>Aphidomorpha</taxon>
        <taxon>Aphidoidea</taxon>
        <taxon>Aphididae</taxon>
        <taxon>Macrosiphini</taxon>
        <taxon>Acyrthosiphon</taxon>
    </lineage>
</organism>
<dbReference type="EnsemblMetazoa" id="XM_016808516.2">
    <property type="protein sequence ID" value="XP_016664005.2"/>
    <property type="gene ID" value="LOC107885083"/>
</dbReference>
<dbReference type="SUPFAM" id="SSF51735">
    <property type="entry name" value="NAD(P)-binding Rossmann-fold domains"/>
    <property type="match status" value="1"/>
</dbReference>
<dbReference type="RefSeq" id="XP_016664005.2">
    <property type="nucleotide sequence ID" value="XM_016808516.2"/>
</dbReference>
<accession>A0A8R2D6R0</accession>
<keyword evidence="2" id="KW-1185">Reference proteome</keyword>
<dbReference type="AlphaFoldDB" id="A0A8R2D6R0"/>
<evidence type="ECO:0000313" key="2">
    <source>
        <dbReference type="Proteomes" id="UP000007819"/>
    </source>
</evidence>
<sequence length="80" mass="8806">MAVPKPQKNIRDFFKLKTPVKIQELIPNEVVAINGPAAEIEDIAYSLKYDTIHGTFGGNISVKADNCPDIDGNNCNILYT</sequence>
<reference evidence="2" key="1">
    <citation type="submission" date="2010-06" db="EMBL/GenBank/DDBJ databases">
        <authorList>
            <person name="Jiang H."/>
            <person name="Abraham K."/>
            <person name="Ali S."/>
            <person name="Alsbrooks S.L."/>
            <person name="Anim B.N."/>
            <person name="Anosike U.S."/>
            <person name="Attaway T."/>
            <person name="Bandaranaike D.P."/>
            <person name="Battles P.K."/>
            <person name="Bell S.N."/>
            <person name="Bell A.V."/>
            <person name="Beltran B."/>
            <person name="Bickham C."/>
            <person name="Bustamante Y."/>
            <person name="Caleb T."/>
            <person name="Canada A."/>
            <person name="Cardenas V."/>
            <person name="Carter K."/>
            <person name="Chacko J."/>
            <person name="Chandrabose M.N."/>
            <person name="Chavez D."/>
            <person name="Chavez A."/>
            <person name="Chen L."/>
            <person name="Chu H.-S."/>
            <person name="Claassen K.J."/>
            <person name="Cockrell R."/>
            <person name="Collins M."/>
            <person name="Cooper J.A."/>
            <person name="Cree A."/>
            <person name="Curry S.M."/>
            <person name="Da Y."/>
            <person name="Dao M.D."/>
            <person name="Das B."/>
            <person name="Davila M.-L."/>
            <person name="Davy-Carroll L."/>
            <person name="Denson S."/>
            <person name="Dinh H."/>
            <person name="Ebong V.E."/>
            <person name="Edwards J.R."/>
            <person name="Egan A."/>
            <person name="El-Daye J."/>
            <person name="Escobedo L."/>
            <person name="Fernandez S."/>
            <person name="Fernando P.R."/>
            <person name="Flagg N."/>
            <person name="Forbes L.D."/>
            <person name="Fowler R.G."/>
            <person name="Fu Q."/>
            <person name="Gabisi R.A."/>
            <person name="Ganer J."/>
            <person name="Garbino Pronczuk A."/>
            <person name="Garcia R.M."/>
            <person name="Garner T."/>
            <person name="Garrett T.E."/>
            <person name="Gonzalez D.A."/>
            <person name="Hamid H."/>
            <person name="Hawkins E.S."/>
            <person name="Hirani K."/>
            <person name="Hogues M.E."/>
            <person name="Hollins B."/>
            <person name="Hsiao C.-H."/>
            <person name="Jabil R."/>
            <person name="James M.L."/>
            <person name="Jhangiani S.N."/>
            <person name="Johnson B."/>
            <person name="Johnson Q."/>
            <person name="Joshi V."/>
            <person name="Kalu J.B."/>
            <person name="Kam C."/>
            <person name="Kashfia A."/>
            <person name="Keebler J."/>
            <person name="Kisamo H."/>
            <person name="Kovar C.L."/>
            <person name="Lago L.A."/>
            <person name="Lai C.-Y."/>
            <person name="Laidlaw J."/>
            <person name="Lara F."/>
            <person name="Le T.-K."/>
            <person name="Lee S.L."/>
            <person name="Legall F.H."/>
            <person name="Lemon S.J."/>
            <person name="Lewis L.R."/>
            <person name="Li B."/>
            <person name="Liu Y."/>
            <person name="Liu Y.-S."/>
            <person name="Lopez J."/>
            <person name="Lozado R.J."/>
            <person name="Lu J."/>
            <person name="Madu R.C."/>
            <person name="Maheshwari M."/>
            <person name="Maheshwari R."/>
            <person name="Malloy K."/>
            <person name="Martinez E."/>
            <person name="Mathew T."/>
            <person name="Mercado I.C."/>
            <person name="Mercado C."/>
            <person name="Meyer B."/>
            <person name="Montgomery K."/>
            <person name="Morgan M.B."/>
            <person name="Munidasa M."/>
            <person name="Nazareth L.V."/>
            <person name="Nelson J."/>
            <person name="Ng B.M."/>
            <person name="Nguyen N.B."/>
            <person name="Nguyen P.Q."/>
            <person name="Nguyen T."/>
            <person name="Obregon M."/>
            <person name="Okwuonu G.O."/>
            <person name="Onwere C.G."/>
            <person name="Orozco G."/>
            <person name="Parra A."/>
            <person name="Patel S."/>
            <person name="Patil S."/>
            <person name="Perez A."/>
            <person name="Perez Y."/>
            <person name="Pham C."/>
            <person name="Primus E.L."/>
            <person name="Pu L.-L."/>
            <person name="Puazo M."/>
            <person name="Qin X."/>
            <person name="Quiroz J.B."/>
            <person name="Reese J."/>
            <person name="Richards S."/>
            <person name="Rives C.M."/>
            <person name="Robberts R."/>
            <person name="Ruiz S.J."/>
            <person name="Ruiz M.J."/>
            <person name="Santibanez J."/>
            <person name="Schneider B.W."/>
            <person name="Sisson I."/>
            <person name="Smith M."/>
            <person name="Sodergren E."/>
            <person name="Song X.-Z."/>
            <person name="Song B.B."/>
            <person name="Summersgill H."/>
            <person name="Thelus R."/>
            <person name="Thornton R.D."/>
            <person name="Trejos Z.Y."/>
            <person name="Usmani K."/>
            <person name="Vattathil S."/>
            <person name="Villasana D."/>
            <person name="Walker D.L."/>
            <person name="Wang S."/>
            <person name="Wang K."/>
            <person name="White C.S."/>
            <person name="Williams A.C."/>
            <person name="Williamson J."/>
            <person name="Wilson K."/>
            <person name="Woghiren I.O."/>
            <person name="Woodworth J.R."/>
            <person name="Worley K.C."/>
            <person name="Wright R.A."/>
            <person name="Wu W."/>
            <person name="Young L."/>
            <person name="Zhang L."/>
            <person name="Zhang J."/>
            <person name="Zhu Y."/>
            <person name="Muzny D.M."/>
            <person name="Weinstock G."/>
            <person name="Gibbs R.A."/>
        </authorList>
    </citation>
    <scope>NUCLEOTIDE SEQUENCE [LARGE SCALE GENOMIC DNA]</scope>
    <source>
        <strain evidence="2">LSR1</strain>
    </source>
</reference>
<dbReference type="KEGG" id="api:107885083"/>
<dbReference type="GeneID" id="107885083"/>
<dbReference type="InterPro" id="IPR036291">
    <property type="entry name" value="NAD(P)-bd_dom_sf"/>
</dbReference>
<evidence type="ECO:0000313" key="1">
    <source>
        <dbReference type="EnsemblMetazoa" id="XP_016664005.2"/>
    </source>
</evidence>
<reference evidence="1" key="2">
    <citation type="submission" date="2022-06" db="UniProtKB">
        <authorList>
            <consortium name="EnsemblMetazoa"/>
        </authorList>
    </citation>
    <scope>IDENTIFICATION</scope>
</reference>
<dbReference type="Gene3D" id="3.40.50.720">
    <property type="entry name" value="NAD(P)-binding Rossmann-like Domain"/>
    <property type="match status" value="1"/>
</dbReference>
<name>A0A8R2D6R0_ACYPI</name>
<proteinExistence type="predicted"/>